<evidence type="ECO:0000256" key="8">
    <source>
        <dbReference type="ARBA" id="ARBA00023163"/>
    </source>
</evidence>
<sequence>MTQTQSQSSVATETETNVEQELQVSSGSENEAEAEADVEVVAEPKTPSPTPSTGDSSQLTQGKKRKRSSEIWMNFKHNNRGKVYCIHCKKHYKVVKGCTTTHLWRHLRGCVLYKHHEGKAAGLIPISETQLGVVDEGDPVWVNGKWDPVKDRELLANVIVGHELPFMFSEYSLFRKYMLYNNPLWQKVSRTTITKECMKVVESERGKLKKVFKDIDKAAGLLRLSFQARDKLHFHGYFFHIRCCAHILNLVVQDGLGKIDKCLNKIREGVKYLKKSPGRLVKFGEIATQLSICTKRSLCIDVKTRWNSTYHMLDVAIHYKLALDGYALRDSNFEWLPKDHEWEKAEKDRNLLTAICDAYVDDDGFTREMSLAMYEKFEKYWGEVNVLMAVASILDPRLKMVSVKFVYGVLYSRAEVGSRIDEIMEKLRALYDMYAKDFMSSSESAAATAMAGGSDAGPSSSTQSNGGGKNNFWRYLESTWGEESPVADLDNYLKEPVFQHRSSSPFDVLQWWKINSIRYPILSKLAKDVLYIPITIVSSESAFSAGGRILDDYKCSLKENVVESLVCGGD</sequence>
<dbReference type="EMBL" id="JAMQYH010000001">
    <property type="protein sequence ID" value="KAJ1703531.1"/>
    <property type="molecule type" value="Genomic_DNA"/>
</dbReference>
<dbReference type="PANTHER" id="PTHR46481">
    <property type="entry name" value="ZINC FINGER BED DOMAIN-CONTAINING PROTEIN 4"/>
    <property type="match status" value="1"/>
</dbReference>
<evidence type="ECO:0000256" key="4">
    <source>
        <dbReference type="ARBA" id="ARBA00022771"/>
    </source>
</evidence>
<dbReference type="InterPro" id="IPR052035">
    <property type="entry name" value="ZnF_BED_domain_contain"/>
</dbReference>
<dbReference type="Pfam" id="PF05699">
    <property type="entry name" value="Dimer_Tnp_hAT"/>
    <property type="match status" value="1"/>
</dbReference>
<dbReference type="InterPro" id="IPR003656">
    <property type="entry name" value="Znf_BED"/>
</dbReference>
<accession>A0A9Q0D0C6</accession>
<dbReference type="InterPro" id="IPR012337">
    <property type="entry name" value="RNaseH-like_sf"/>
</dbReference>
<dbReference type="GO" id="GO:0046983">
    <property type="term" value="F:protein dimerization activity"/>
    <property type="evidence" value="ECO:0007669"/>
    <property type="project" value="InterPro"/>
</dbReference>
<dbReference type="PANTHER" id="PTHR46481:SF6">
    <property type="entry name" value="ZINC FINGER BED DOMAIN-CONTAINING PROTEIN RICESLEEPER 2-LIKE"/>
    <property type="match status" value="1"/>
</dbReference>
<dbReference type="AlphaFoldDB" id="A0A9Q0D0C6"/>
<comment type="subcellular location">
    <subcellularLocation>
        <location evidence="1">Nucleus</location>
    </subcellularLocation>
</comment>
<dbReference type="OrthoDB" id="783864at2759"/>
<feature type="domain" description="BED-type" evidence="12">
    <location>
        <begin position="66"/>
        <end position="123"/>
    </location>
</feature>
<dbReference type="InterPro" id="IPR008906">
    <property type="entry name" value="HATC_C_dom"/>
</dbReference>
<keyword evidence="5" id="KW-0862">Zinc</keyword>
<protein>
    <recommendedName>
        <fullName evidence="12">BED-type domain-containing protein</fullName>
    </recommendedName>
</protein>
<keyword evidence="6" id="KW-0805">Transcription regulation</keyword>
<dbReference type="PROSITE" id="PS50808">
    <property type="entry name" value="ZF_BED"/>
    <property type="match status" value="1"/>
</dbReference>
<evidence type="ECO:0000256" key="1">
    <source>
        <dbReference type="ARBA" id="ARBA00004123"/>
    </source>
</evidence>
<dbReference type="Proteomes" id="UP001151287">
    <property type="component" value="Unassembled WGS sequence"/>
</dbReference>
<evidence type="ECO:0000256" key="11">
    <source>
        <dbReference type="SAM" id="MobiDB-lite"/>
    </source>
</evidence>
<dbReference type="GO" id="GO:0008270">
    <property type="term" value="F:zinc ion binding"/>
    <property type="evidence" value="ECO:0007669"/>
    <property type="project" value="UniProtKB-KW"/>
</dbReference>
<name>A0A9Q0D0C6_9POAL</name>
<dbReference type="InterPro" id="IPR025525">
    <property type="entry name" value="hAT-like_transposase_RNase-H"/>
</dbReference>
<proteinExistence type="predicted"/>
<evidence type="ECO:0000256" key="9">
    <source>
        <dbReference type="ARBA" id="ARBA00023242"/>
    </source>
</evidence>
<evidence type="ECO:0000256" key="2">
    <source>
        <dbReference type="ARBA" id="ARBA00011738"/>
    </source>
</evidence>
<dbReference type="GO" id="GO:0005634">
    <property type="term" value="C:nucleus"/>
    <property type="evidence" value="ECO:0007669"/>
    <property type="project" value="UniProtKB-SubCell"/>
</dbReference>
<keyword evidence="9" id="KW-0539">Nucleus</keyword>
<dbReference type="Pfam" id="PF14372">
    <property type="entry name" value="hAT-like_RNase-H"/>
    <property type="match status" value="1"/>
</dbReference>
<feature type="compositionally biased region" description="Low complexity" evidence="11">
    <location>
        <begin position="41"/>
        <end position="57"/>
    </location>
</feature>
<keyword evidence="14" id="KW-1185">Reference proteome</keyword>
<feature type="region of interest" description="Disordered" evidence="11">
    <location>
        <begin position="1"/>
        <end position="71"/>
    </location>
</feature>
<evidence type="ECO:0000256" key="7">
    <source>
        <dbReference type="ARBA" id="ARBA00023125"/>
    </source>
</evidence>
<keyword evidence="4 10" id="KW-0863">Zinc-finger</keyword>
<evidence type="ECO:0000256" key="10">
    <source>
        <dbReference type="PROSITE-ProRule" id="PRU00027"/>
    </source>
</evidence>
<dbReference type="GO" id="GO:0003677">
    <property type="term" value="F:DNA binding"/>
    <property type="evidence" value="ECO:0007669"/>
    <property type="project" value="UniProtKB-KW"/>
</dbReference>
<evidence type="ECO:0000259" key="12">
    <source>
        <dbReference type="PROSITE" id="PS50808"/>
    </source>
</evidence>
<evidence type="ECO:0000256" key="6">
    <source>
        <dbReference type="ARBA" id="ARBA00023015"/>
    </source>
</evidence>
<evidence type="ECO:0000313" key="14">
    <source>
        <dbReference type="Proteomes" id="UP001151287"/>
    </source>
</evidence>
<feature type="compositionally biased region" description="Polar residues" evidence="11">
    <location>
        <begin position="1"/>
        <end position="29"/>
    </location>
</feature>
<dbReference type="SMART" id="SM00614">
    <property type="entry name" value="ZnF_BED"/>
    <property type="match status" value="1"/>
</dbReference>
<evidence type="ECO:0000313" key="13">
    <source>
        <dbReference type="EMBL" id="KAJ1703531.1"/>
    </source>
</evidence>
<evidence type="ECO:0000256" key="5">
    <source>
        <dbReference type="ARBA" id="ARBA00022833"/>
    </source>
</evidence>
<feature type="compositionally biased region" description="Acidic residues" evidence="11">
    <location>
        <begin position="30"/>
        <end position="40"/>
    </location>
</feature>
<comment type="subunit">
    <text evidence="2">Homodimer.</text>
</comment>
<dbReference type="SUPFAM" id="SSF53098">
    <property type="entry name" value="Ribonuclease H-like"/>
    <property type="match status" value="1"/>
</dbReference>
<reference evidence="13" key="1">
    <citation type="journal article" date="2022" name="Cell">
        <title>Repeat-based holocentromeres influence genome architecture and karyotype evolution.</title>
        <authorList>
            <person name="Hofstatter P.G."/>
            <person name="Thangavel G."/>
            <person name="Lux T."/>
            <person name="Neumann P."/>
            <person name="Vondrak T."/>
            <person name="Novak P."/>
            <person name="Zhang M."/>
            <person name="Costa L."/>
            <person name="Castellani M."/>
            <person name="Scott A."/>
            <person name="Toegelov H."/>
            <person name="Fuchs J."/>
            <person name="Mata-Sucre Y."/>
            <person name="Dias Y."/>
            <person name="Vanzela A.L.L."/>
            <person name="Huettel B."/>
            <person name="Almeida C.C.S."/>
            <person name="Simkova H."/>
            <person name="Souza G."/>
            <person name="Pedrosa-Harand A."/>
            <person name="Macas J."/>
            <person name="Mayer K.F.X."/>
            <person name="Houben A."/>
            <person name="Marques A."/>
        </authorList>
    </citation>
    <scope>NUCLEOTIDE SEQUENCE</scope>
    <source>
        <strain evidence="13">RhyBre1mFocal</strain>
    </source>
</reference>
<keyword evidence="3" id="KW-0479">Metal-binding</keyword>
<organism evidence="13 14">
    <name type="scientific">Rhynchospora breviuscula</name>
    <dbReference type="NCBI Taxonomy" id="2022672"/>
    <lineage>
        <taxon>Eukaryota</taxon>
        <taxon>Viridiplantae</taxon>
        <taxon>Streptophyta</taxon>
        <taxon>Embryophyta</taxon>
        <taxon>Tracheophyta</taxon>
        <taxon>Spermatophyta</taxon>
        <taxon>Magnoliopsida</taxon>
        <taxon>Liliopsida</taxon>
        <taxon>Poales</taxon>
        <taxon>Cyperaceae</taxon>
        <taxon>Cyperoideae</taxon>
        <taxon>Rhynchosporeae</taxon>
        <taxon>Rhynchospora</taxon>
    </lineage>
</organism>
<keyword evidence="8" id="KW-0804">Transcription</keyword>
<comment type="caution">
    <text evidence="13">The sequence shown here is derived from an EMBL/GenBank/DDBJ whole genome shotgun (WGS) entry which is preliminary data.</text>
</comment>
<evidence type="ECO:0000256" key="3">
    <source>
        <dbReference type="ARBA" id="ARBA00022723"/>
    </source>
</evidence>
<gene>
    <name evidence="13" type="ORF">LUZ63_003310</name>
</gene>
<keyword evidence="7" id="KW-0238">DNA-binding</keyword>